<protein>
    <submittedName>
        <fullName evidence="2">Uncharacterized protein</fullName>
    </submittedName>
</protein>
<evidence type="ECO:0000313" key="3">
    <source>
        <dbReference type="Proteomes" id="UP000231343"/>
    </source>
</evidence>
<organism evidence="2 3">
    <name type="scientific">Candidatus Saganbacteria bacterium CG08_land_8_20_14_0_20_45_16</name>
    <dbReference type="NCBI Taxonomy" id="2014293"/>
    <lineage>
        <taxon>Bacteria</taxon>
        <taxon>Bacillati</taxon>
        <taxon>Saganbacteria</taxon>
    </lineage>
</organism>
<name>A0A2H0XZC6_UNCSA</name>
<evidence type="ECO:0000256" key="1">
    <source>
        <dbReference type="SAM" id="MobiDB-lite"/>
    </source>
</evidence>
<dbReference type="AlphaFoldDB" id="A0A2H0XZC6"/>
<feature type="region of interest" description="Disordered" evidence="1">
    <location>
        <begin position="1"/>
        <end position="26"/>
    </location>
</feature>
<proteinExistence type="predicted"/>
<evidence type="ECO:0000313" key="2">
    <source>
        <dbReference type="EMBL" id="PIS30440.1"/>
    </source>
</evidence>
<sequence length="180" mass="19940">MNHRFYGLLPQQAGRENQAAENPNRLSEAQAATVIRETNVDQGEIGDRRGDQIEAELDGEESPVPVTGDSLALSATVVALPNAVRPPAQPQPQTLREGLRQRMASLYEQAYSNCFHHNGLVARVAEWLMGNAVEQLARTGMGQEELAAIRDRVRLQLRAHVQTNLEQVVYDETVMDVCNL</sequence>
<dbReference type="EMBL" id="PEYM01000055">
    <property type="protein sequence ID" value="PIS30440.1"/>
    <property type="molecule type" value="Genomic_DNA"/>
</dbReference>
<dbReference type="Proteomes" id="UP000231343">
    <property type="component" value="Unassembled WGS sequence"/>
</dbReference>
<comment type="caution">
    <text evidence="2">The sequence shown here is derived from an EMBL/GenBank/DDBJ whole genome shotgun (WGS) entry which is preliminary data.</text>
</comment>
<gene>
    <name evidence="2" type="ORF">COT42_03050</name>
</gene>
<reference evidence="2 3" key="1">
    <citation type="submission" date="2017-09" db="EMBL/GenBank/DDBJ databases">
        <title>Depth-based differentiation of microbial function through sediment-hosted aquifers and enrichment of novel symbionts in the deep terrestrial subsurface.</title>
        <authorList>
            <person name="Probst A.J."/>
            <person name="Ladd B."/>
            <person name="Jarett J.K."/>
            <person name="Geller-Mcgrath D.E."/>
            <person name="Sieber C.M."/>
            <person name="Emerson J.B."/>
            <person name="Anantharaman K."/>
            <person name="Thomas B.C."/>
            <person name="Malmstrom R."/>
            <person name="Stieglmeier M."/>
            <person name="Klingl A."/>
            <person name="Woyke T."/>
            <person name="Ryan C.M."/>
            <person name="Banfield J.F."/>
        </authorList>
    </citation>
    <scope>NUCLEOTIDE SEQUENCE [LARGE SCALE GENOMIC DNA]</scope>
    <source>
        <strain evidence="2">CG08_land_8_20_14_0_20_45_16</strain>
    </source>
</reference>
<accession>A0A2H0XZC6</accession>